<evidence type="ECO:0000313" key="10">
    <source>
        <dbReference type="Proteomes" id="UP000627292"/>
    </source>
</evidence>
<dbReference type="PANTHER" id="PTHR30576">
    <property type="entry name" value="COLANIC BIOSYNTHESIS UDP-GLUCOSE LIPID CARRIER TRANSFERASE"/>
    <property type="match status" value="1"/>
</dbReference>
<dbReference type="AlphaFoldDB" id="A0A917N0G7"/>
<keyword evidence="5 7" id="KW-1133">Transmembrane helix</keyword>
<dbReference type="Proteomes" id="UP000627292">
    <property type="component" value="Unassembled WGS sequence"/>
</dbReference>
<dbReference type="Pfam" id="PF13727">
    <property type="entry name" value="CoA_binding_3"/>
    <property type="match status" value="1"/>
</dbReference>
<protein>
    <submittedName>
        <fullName evidence="9">Undecaprenyl-phosphate glucose phosphotransferase</fullName>
    </submittedName>
</protein>
<dbReference type="RefSeq" id="WP_188957888.1">
    <property type="nucleotide sequence ID" value="NZ_BMIB01000005.1"/>
</dbReference>
<evidence type="ECO:0000313" key="9">
    <source>
        <dbReference type="EMBL" id="GGH80343.1"/>
    </source>
</evidence>
<evidence type="ECO:0000256" key="2">
    <source>
        <dbReference type="ARBA" id="ARBA00006464"/>
    </source>
</evidence>
<evidence type="ECO:0000256" key="4">
    <source>
        <dbReference type="ARBA" id="ARBA00022692"/>
    </source>
</evidence>
<proteinExistence type="inferred from homology"/>
<keyword evidence="3" id="KW-0808">Transferase</keyword>
<name>A0A917N0G7_9BACT</name>
<keyword evidence="4 7" id="KW-0812">Transmembrane</keyword>
<keyword evidence="6 7" id="KW-0472">Membrane</keyword>
<gene>
    <name evidence="9" type="ORF">GCM10011379_51080</name>
</gene>
<dbReference type="GO" id="GO:0016780">
    <property type="term" value="F:phosphotransferase activity, for other substituted phosphate groups"/>
    <property type="evidence" value="ECO:0007669"/>
    <property type="project" value="TreeGrafter"/>
</dbReference>
<feature type="transmembrane region" description="Helical" evidence="7">
    <location>
        <begin position="102"/>
        <end position="125"/>
    </location>
</feature>
<evidence type="ECO:0000256" key="1">
    <source>
        <dbReference type="ARBA" id="ARBA00004141"/>
    </source>
</evidence>
<dbReference type="NCBIfam" id="TIGR03025">
    <property type="entry name" value="EPS_sugtrans"/>
    <property type="match status" value="1"/>
</dbReference>
<evidence type="ECO:0000256" key="5">
    <source>
        <dbReference type="ARBA" id="ARBA00022989"/>
    </source>
</evidence>
<dbReference type="PANTHER" id="PTHR30576:SF0">
    <property type="entry name" value="UNDECAPRENYL-PHOSPHATE N-ACETYLGALACTOSAMINYL 1-PHOSPHATE TRANSFERASE-RELATED"/>
    <property type="match status" value="1"/>
</dbReference>
<accession>A0A917N0G7</accession>
<reference evidence="9" key="2">
    <citation type="submission" date="2020-09" db="EMBL/GenBank/DDBJ databases">
        <authorList>
            <person name="Sun Q."/>
            <person name="Zhou Y."/>
        </authorList>
    </citation>
    <scope>NUCLEOTIDE SEQUENCE</scope>
    <source>
        <strain evidence="9">CGMCC 1.15290</strain>
    </source>
</reference>
<dbReference type="Gene3D" id="3.40.50.720">
    <property type="entry name" value="NAD(P)-binding Rossmann-like Domain"/>
    <property type="match status" value="1"/>
</dbReference>
<comment type="subcellular location">
    <subcellularLocation>
        <location evidence="1">Membrane</location>
        <topology evidence="1">Multi-pass membrane protein</topology>
    </subcellularLocation>
</comment>
<feature type="domain" description="Bacterial sugar transferase" evidence="8">
    <location>
        <begin position="285"/>
        <end position="469"/>
    </location>
</feature>
<dbReference type="EMBL" id="BMIB01000005">
    <property type="protein sequence ID" value="GGH80343.1"/>
    <property type="molecule type" value="Genomic_DNA"/>
</dbReference>
<dbReference type="InterPro" id="IPR017473">
    <property type="entry name" value="Undecaprenyl-P_gluc_Ptfrase"/>
</dbReference>
<evidence type="ECO:0000256" key="3">
    <source>
        <dbReference type="ARBA" id="ARBA00022679"/>
    </source>
</evidence>
<reference evidence="9" key="1">
    <citation type="journal article" date="2014" name="Int. J. Syst. Evol. Microbiol.">
        <title>Complete genome sequence of Corynebacterium casei LMG S-19264T (=DSM 44701T), isolated from a smear-ripened cheese.</title>
        <authorList>
            <consortium name="US DOE Joint Genome Institute (JGI-PGF)"/>
            <person name="Walter F."/>
            <person name="Albersmeier A."/>
            <person name="Kalinowski J."/>
            <person name="Ruckert C."/>
        </authorList>
    </citation>
    <scope>NUCLEOTIDE SEQUENCE</scope>
    <source>
        <strain evidence="9">CGMCC 1.15290</strain>
    </source>
</reference>
<feature type="transmembrane region" description="Helical" evidence="7">
    <location>
        <begin position="44"/>
        <end position="65"/>
    </location>
</feature>
<evidence type="ECO:0000259" key="8">
    <source>
        <dbReference type="Pfam" id="PF02397"/>
    </source>
</evidence>
<evidence type="ECO:0000256" key="6">
    <source>
        <dbReference type="ARBA" id="ARBA00023136"/>
    </source>
</evidence>
<evidence type="ECO:0000256" key="7">
    <source>
        <dbReference type="SAM" id="Phobius"/>
    </source>
</evidence>
<dbReference type="InterPro" id="IPR003362">
    <property type="entry name" value="Bact_transf"/>
</dbReference>
<dbReference type="GO" id="GO:0016020">
    <property type="term" value="C:membrane"/>
    <property type="evidence" value="ECO:0007669"/>
    <property type="project" value="UniProtKB-SubCell"/>
</dbReference>
<sequence length="476" mass="55370">MSSRFDYIVRISLLLFDFLLLNGTLLIAFEIFDSYRLMLPGTRVNLIYITNLIWLALTALLKMYNHRPSGRYSHLKNTTINSLLVFALFFGFYLVIVKQDDISLGFTLYFMIQFITAICCTRLALKAIIRAFVKNTRTRKKIAIIGFNETGRKLAEYFSGQKTTFEFTGFFDDEITKTNALALAPADIHDAHLNNMRNIRGSVKDIFDYAINNNIKEIYSTLLPDDNKNVQELMTMADKHFLRIKFVPDFTNMLRSTYHINYLSQFPVISLRDEPLEDTRNQLFKRAFDILFSVFALVFVVSWVYPILAILIKLSSRGPVVFKQLRSGQDNKPFWCYKFRTMQVNTQSDSAQASKNDTRVTWIGNIMRKTSLDELPQFFNVLMGDMSVVGPRPHMLMHTEQYSAIIGKFMVRHFVKPGITGWAQINGLRGGTETNELMEKRVEHDIWYMEHWSIWLDVKIIFRTVYNALKGEEMAY</sequence>
<dbReference type="NCBIfam" id="TIGR03023">
    <property type="entry name" value="WcaJ_sugtrans"/>
    <property type="match status" value="1"/>
</dbReference>
<dbReference type="Pfam" id="PF02397">
    <property type="entry name" value="Bac_transf"/>
    <property type="match status" value="1"/>
</dbReference>
<dbReference type="InterPro" id="IPR017475">
    <property type="entry name" value="EPS_sugar_tfrase"/>
</dbReference>
<organism evidence="9 10">
    <name type="scientific">Filimonas zeae</name>
    <dbReference type="NCBI Taxonomy" id="1737353"/>
    <lineage>
        <taxon>Bacteria</taxon>
        <taxon>Pseudomonadati</taxon>
        <taxon>Bacteroidota</taxon>
        <taxon>Chitinophagia</taxon>
        <taxon>Chitinophagales</taxon>
        <taxon>Chitinophagaceae</taxon>
        <taxon>Filimonas</taxon>
    </lineage>
</organism>
<feature type="transmembrane region" description="Helical" evidence="7">
    <location>
        <begin position="7"/>
        <end position="32"/>
    </location>
</feature>
<keyword evidence="10" id="KW-1185">Reference proteome</keyword>
<comment type="similarity">
    <text evidence="2">Belongs to the bacterial sugar transferase family.</text>
</comment>
<feature type="transmembrane region" description="Helical" evidence="7">
    <location>
        <begin position="290"/>
        <end position="312"/>
    </location>
</feature>
<comment type="caution">
    <text evidence="9">The sequence shown here is derived from an EMBL/GenBank/DDBJ whole genome shotgun (WGS) entry which is preliminary data.</text>
</comment>
<feature type="transmembrane region" description="Helical" evidence="7">
    <location>
        <begin position="77"/>
        <end position="96"/>
    </location>
</feature>